<dbReference type="NCBIfam" id="TIGR00275">
    <property type="entry name" value="aminoacetone oxidase family FAD-binding enzyme"/>
    <property type="match status" value="1"/>
</dbReference>
<comment type="caution">
    <text evidence="6">The sequence shown here is derived from an EMBL/GenBank/DDBJ whole genome shotgun (WGS) entry which is preliminary data.</text>
</comment>
<evidence type="ECO:0000259" key="5">
    <source>
        <dbReference type="Pfam" id="PF22780"/>
    </source>
</evidence>
<dbReference type="Gene3D" id="2.40.30.10">
    <property type="entry name" value="Translation factors"/>
    <property type="match status" value="1"/>
</dbReference>
<feature type="domain" description="RsdA/BaiN/AoA(So)-like Rossmann fold-like" evidence="4">
    <location>
        <begin position="1"/>
        <end position="381"/>
    </location>
</feature>
<proteinExistence type="predicted"/>
<dbReference type="InterPro" id="IPR057661">
    <property type="entry name" value="RsdA/BaiN/AoA(So)_Rossmann"/>
</dbReference>
<evidence type="ECO:0000313" key="7">
    <source>
        <dbReference type="Proteomes" id="UP000436016"/>
    </source>
</evidence>
<evidence type="ECO:0000259" key="4">
    <source>
        <dbReference type="Pfam" id="PF03486"/>
    </source>
</evidence>
<dbReference type="NCBIfam" id="TIGR03862">
    <property type="entry name" value="flavo_PP4765"/>
    <property type="match status" value="1"/>
</dbReference>
<dbReference type="Pfam" id="PF22780">
    <property type="entry name" value="HI0933_like_1st"/>
    <property type="match status" value="1"/>
</dbReference>
<protein>
    <submittedName>
        <fullName evidence="6">TIGR03862 family flavoprotein</fullName>
    </submittedName>
</protein>
<dbReference type="SUPFAM" id="SSF160996">
    <property type="entry name" value="HI0933 insert domain-like"/>
    <property type="match status" value="1"/>
</dbReference>
<dbReference type="InterPro" id="IPR055178">
    <property type="entry name" value="RsdA/BaiN/AoA(So)-like_dom"/>
</dbReference>
<dbReference type="Proteomes" id="UP000436016">
    <property type="component" value="Unassembled WGS sequence"/>
</dbReference>
<evidence type="ECO:0000256" key="2">
    <source>
        <dbReference type="ARBA" id="ARBA00022630"/>
    </source>
</evidence>
<dbReference type="PANTHER" id="PTHR42887">
    <property type="entry name" value="OS12G0638800 PROTEIN"/>
    <property type="match status" value="1"/>
</dbReference>
<dbReference type="Pfam" id="PF03486">
    <property type="entry name" value="HI0933_like"/>
    <property type="match status" value="1"/>
</dbReference>
<evidence type="ECO:0000256" key="1">
    <source>
        <dbReference type="ARBA" id="ARBA00001974"/>
    </source>
</evidence>
<accession>A0A6B0TSP9</accession>
<dbReference type="InterPro" id="IPR023166">
    <property type="entry name" value="BaiN-like_dom_sf"/>
</dbReference>
<dbReference type="PANTHER" id="PTHR42887:SF1">
    <property type="entry name" value="BLR3961 PROTEIN"/>
    <property type="match status" value="1"/>
</dbReference>
<evidence type="ECO:0000313" key="6">
    <source>
        <dbReference type="EMBL" id="MXU64835.1"/>
    </source>
</evidence>
<dbReference type="AlphaFoldDB" id="A0A6B0TSP9"/>
<sequence length="399" mass="42143">MAAETLAAAGRSVLVAEAKPTLARKFLMAGKSGLNLTMDEPAAQFRAAFRPCPPALHDALTAFGPEEVQTWARGLGSTVFTGTSGRVFPTEMKASPLLRAWIARLRNAGVELRTGWRWTGQLGACPVPFDTPEGAQHVHPRVTLLALGGASWPRLGSDGVWVGQMPGPSDCAPFRPANMGFRRTWSRHMEPHFGAALKQVRLSCGPDSVLGECVISKAGFEGSAIYALSRALRKGGAGDESGCEGGPVTLHIDLMPDRTADQLAQRLHQMPSKTSLSNKLRKLGLPPAKLALLQECARPLPGDPAALAGLLKALSVALDGPMSLDRAISTAGGLRFERLTGDLELAAHPGWFSAGEMLDWEAPTGGYLLTGCFATGRHAARGALKRLDAAKRGPDAGPN</sequence>
<dbReference type="Gene3D" id="1.10.8.260">
    <property type="entry name" value="HI0933 insert domain-like"/>
    <property type="match status" value="1"/>
</dbReference>
<keyword evidence="3" id="KW-0274">FAD</keyword>
<evidence type="ECO:0000256" key="3">
    <source>
        <dbReference type="ARBA" id="ARBA00022827"/>
    </source>
</evidence>
<dbReference type="SUPFAM" id="SSF51905">
    <property type="entry name" value="FAD/NAD(P)-binding domain"/>
    <property type="match status" value="1"/>
</dbReference>
<dbReference type="InterPro" id="IPR022460">
    <property type="entry name" value="Flavoprotein_PP4765"/>
</dbReference>
<reference evidence="6 7" key="1">
    <citation type="submission" date="2019-12" db="EMBL/GenBank/DDBJ databases">
        <title>Strain KN286 was isolated from seawater, which was collected from Caroline Seamount in the tropical western Pacific.</title>
        <authorList>
            <person name="Wang Q."/>
        </authorList>
    </citation>
    <scope>NUCLEOTIDE SEQUENCE [LARGE SCALE GENOMIC DNA]</scope>
    <source>
        <strain evidence="6 7">KN286</strain>
    </source>
</reference>
<keyword evidence="2" id="KW-0285">Flavoprotein</keyword>
<dbReference type="EMBL" id="WUWG01000001">
    <property type="protein sequence ID" value="MXU64835.1"/>
    <property type="molecule type" value="Genomic_DNA"/>
</dbReference>
<feature type="domain" description="RsdA/BaiN/AoA(So)-like insert" evidence="5">
    <location>
        <begin position="175"/>
        <end position="329"/>
    </location>
</feature>
<dbReference type="InterPro" id="IPR004792">
    <property type="entry name" value="BaiN-like"/>
</dbReference>
<dbReference type="Gene3D" id="3.50.50.60">
    <property type="entry name" value="FAD/NAD(P)-binding domain"/>
    <property type="match status" value="1"/>
</dbReference>
<keyword evidence="7" id="KW-1185">Reference proteome</keyword>
<name>A0A6B0TSP9_9RHOB</name>
<gene>
    <name evidence="6" type="ORF">GSH16_05215</name>
</gene>
<dbReference type="InterPro" id="IPR036188">
    <property type="entry name" value="FAD/NAD-bd_sf"/>
</dbReference>
<organism evidence="6 7">
    <name type="scientific">Oceanomicrobium pacificus</name>
    <dbReference type="NCBI Taxonomy" id="2692916"/>
    <lineage>
        <taxon>Bacteria</taxon>
        <taxon>Pseudomonadati</taxon>
        <taxon>Pseudomonadota</taxon>
        <taxon>Alphaproteobacteria</taxon>
        <taxon>Rhodobacterales</taxon>
        <taxon>Paracoccaceae</taxon>
        <taxon>Oceanomicrobium</taxon>
    </lineage>
</organism>
<comment type="cofactor">
    <cofactor evidence="1">
        <name>FAD</name>
        <dbReference type="ChEBI" id="CHEBI:57692"/>
    </cofactor>
</comment>